<protein>
    <submittedName>
        <fullName evidence="3">Uncharacterized protein</fullName>
    </submittedName>
</protein>
<feature type="transmembrane region" description="Helical" evidence="2">
    <location>
        <begin position="551"/>
        <end position="574"/>
    </location>
</feature>
<evidence type="ECO:0000313" key="3">
    <source>
        <dbReference type="EMBL" id="KAH7092191.1"/>
    </source>
</evidence>
<name>A0A8K0W1U3_9PLEO</name>
<organism evidence="3 4">
    <name type="scientific">Paraphoma chrysanthemicola</name>
    <dbReference type="NCBI Taxonomy" id="798071"/>
    <lineage>
        <taxon>Eukaryota</taxon>
        <taxon>Fungi</taxon>
        <taxon>Dikarya</taxon>
        <taxon>Ascomycota</taxon>
        <taxon>Pezizomycotina</taxon>
        <taxon>Dothideomycetes</taxon>
        <taxon>Pleosporomycetidae</taxon>
        <taxon>Pleosporales</taxon>
        <taxon>Pleosporineae</taxon>
        <taxon>Phaeosphaeriaceae</taxon>
        <taxon>Paraphoma</taxon>
    </lineage>
</organism>
<dbReference type="AlphaFoldDB" id="A0A8K0W1U3"/>
<feature type="compositionally biased region" description="Low complexity" evidence="1">
    <location>
        <begin position="753"/>
        <end position="784"/>
    </location>
</feature>
<dbReference type="EMBL" id="JAGMVJ010000003">
    <property type="protein sequence ID" value="KAH7092191.1"/>
    <property type="molecule type" value="Genomic_DNA"/>
</dbReference>
<gene>
    <name evidence="3" type="ORF">FB567DRAFT_233179</name>
</gene>
<evidence type="ECO:0000313" key="4">
    <source>
        <dbReference type="Proteomes" id="UP000813461"/>
    </source>
</evidence>
<proteinExistence type="predicted"/>
<sequence>MSQLQAEYVKRGFWTNHEVGPILGKTITTDVRTGNLVVALLAVLTTFGLGHLWNIVMFAYHQMRTLDHDSDGHFHQQQALLRTLPPPNAVATTWIKLWWTWRGRADRAFARTWAFAVASIVFTLATVVVGVFASYLVSNSGIQVLVDSPLCAPFDMDRYWNMTKARKSFDDFNDYTLSLTAASHSYSRDCYQNVSILAGRCSSFVRPNIRFAISREDCPFSGLCADISQPGVSMDSGLINVNDAFGLNLQPRDSIRFRRKNTCAFLKMEGRYDFDVTRYDDPNKQFRWERTLRLYFGSSFGDNDTFQISMISSKNNYEYVTLQLQYRPYFTSLNPFEPLSEMRTTDADLTIGTLSKNMVRYWHPVNDPFFAAHKPYLTYEALPSNLSFYNYTLYESDFPVSVFACKEQFQYCFMAPNSTEICGSLQGVTLNASTSDYTGATAVQIAAIQLLQFSTYFSNSLAAISTGALAGDEMSRRGIKDSLPDDQWYREIIAWEGQVWSGMQIVIADYATGFANRNPNAAKYTDHNSPSGGRQLCASVRMRMPGGFVNINVFALAFVTALTCAFIITDIILLRILIFTRRFHAAFTPRIERWIQDGVFHQQRRGYEAQELAAWTRTDKEIPVTVKKVKLPRLQAQLNYAMSNVANTPVSGQSTGVAAGNSTAGSGTVLGYNTSSHTPATPAGQTASTQAPTTGTTRVAPQAPTTSPSTTSSSMAPPTTPIPPHNTQPISQSPAQPVTQAQSLPNTLPAAQPLAQSSTPTTPTLPTAAPAASSSSRAPNASTP</sequence>
<dbReference type="OrthoDB" id="3540210at2759"/>
<keyword evidence="2" id="KW-0812">Transmembrane</keyword>
<evidence type="ECO:0000256" key="1">
    <source>
        <dbReference type="SAM" id="MobiDB-lite"/>
    </source>
</evidence>
<keyword evidence="4" id="KW-1185">Reference proteome</keyword>
<dbReference type="Proteomes" id="UP000813461">
    <property type="component" value="Unassembled WGS sequence"/>
</dbReference>
<keyword evidence="2" id="KW-1133">Transmembrane helix</keyword>
<feature type="transmembrane region" description="Helical" evidence="2">
    <location>
        <begin position="112"/>
        <end position="137"/>
    </location>
</feature>
<feature type="transmembrane region" description="Helical" evidence="2">
    <location>
        <begin position="36"/>
        <end position="60"/>
    </location>
</feature>
<evidence type="ECO:0000256" key="2">
    <source>
        <dbReference type="SAM" id="Phobius"/>
    </source>
</evidence>
<comment type="caution">
    <text evidence="3">The sequence shown here is derived from an EMBL/GenBank/DDBJ whole genome shotgun (WGS) entry which is preliminary data.</text>
</comment>
<feature type="region of interest" description="Disordered" evidence="1">
    <location>
        <begin position="669"/>
        <end position="784"/>
    </location>
</feature>
<feature type="compositionally biased region" description="Polar residues" evidence="1">
    <location>
        <begin position="727"/>
        <end position="746"/>
    </location>
</feature>
<keyword evidence="2" id="KW-0472">Membrane</keyword>
<accession>A0A8K0W1U3</accession>
<feature type="compositionally biased region" description="Low complexity" evidence="1">
    <location>
        <begin position="678"/>
        <end position="717"/>
    </location>
</feature>
<reference evidence="3" key="1">
    <citation type="journal article" date="2021" name="Nat. Commun.">
        <title>Genetic determinants of endophytism in the Arabidopsis root mycobiome.</title>
        <authorList>
            <person name="Mesny F."/>
            <person name="Miyauchi S."/>
            <person name="Thiergart T."/>
            <person name="Pickel B."/>
            <person name="Atanasova L."/>
            <person name="Karlsson M."/>
            <person name="Huettel B."/>
            <person name="Barry K.W."/>
            <person name="Haridas S."/>
            <person name="Chen C."/>
            <person name="Bauer D."/>
            <person name="Andreopoulos W."/>
            <person name="Pangilinan J."/>
            <person name="LaButti K."/>
            <person name="Riley R."/>
            <person name="Lipzen A."/>
            <person name="Clum A."/>
            <person name="Drula E."/>
            <person name="Henrissat B."/>
            <person name="Kohler A."/>
            <person name="Grigoriev I.V."/>
            <person name="Martin F.M."/>
            <person name="Hacquard S."/>
        </authorList>
    </citation>
    <scope>NUCLEOTIDE SEQUENCE</scope>
    <source>
        <strain evidence="3">MPI-SDFR-AT-0120</strain>
    </source>
</reference>